<comment type="caution">
    <text evidence="2">The sequence shown here is derived from an EMBL/GenBank/DDBJ whole genome shotgun (WGS) entry which is preliminary data.</text>
</comment>
<name>A0A833HMY1_9FIRM</name>
<feature type="transmembrane region" description="Helical" evidence="1">
    <location>
        <begin position="99"/>
        <end position="118"/>
    </location>
</feature>
<dbReference type="Pfam" id="PF04020">
    <property type="entry name" value="Phage_holin_4_2"/>
    <property type="match status" value="1"/>
</dbReference>
<keyword evidence="1" id="KW-0472">Membrane</keyword>
<organism evidence="2 3">
    <name type="scientific">Alkaliphilus serpentinus</name>
    <dbReference type="NCBI Taxonomy" id="1482731"/>
    <lineage>
        <taxon>Bacteria</taxon>
        <taxon>Bacillati</taxon>
        <taxon>Bacillota</taxon>
        <taxon>Clostridia</taxon>
        <taxon>Peptostreptococcales</taxon>
        <taxon>Natronincolaceae</taxon>
        <taxon>Alkaliphilus</taxon>
    </lineage>
</organism>
<evidence type="ECO:0000313" key="2">
    <source>
        <dbReference type="EMBL" id="KAB3528853.1"/>
    </source>
</evidence>
<feature type="transmembrane region" description="Helical" evidence="1">
    <location>
        <begin position="74"/>
        <end position="93"/>
    </location>
</feature>
<sequence>MSNERRDNRTEASGSWLGLILRFIVSSVVIAIAAFLTPGFSIGGLWSVLIAALVISVVDYLINRFAKFDASPFGRGLTGFIVAAAVIYGTQFLVPEMRVTAIGALLGALVIGIIDIFIPGKTL</sequence>
<dbReference type="Proteomes" id="UP000465601">
    <property type="component" value="Unassembled WGS sequence"/>
</dbReference>
<protein>
    <submittedName>
        <fullName evidence="2">Phage holin family protein</fullName>
    </submittedName>
</protein>
<dbReference type="AlphaFoldDB" id="A0A833HMY1"/>
<reference evidence="2 3" key="1">
    <citation type="submission" date="2019-10" db="EMBL/GenBank/DDBJ databases">
        <title>Alkaliphilus serpentinus sp. nov. and Alkaliphilus pronyensis sp. nov., two novel anaerobic alkaliphilic species isolated from the serpentinized-hosted hydrothermal field of the Prony Bay (New Caledonia).</title>
        <authorList>
            <person name="Postec A."/>
        </authorList>
    </citation>
    <scope>NUCLEOTIDE SEQUENCE [LARGE SCALE GENOMIC DNA]</scope>
    <source>
        <strain evidence="2 3">LacT</strain>
    </source>
</reference>
<dbReference type="InterPro" id="IPR007165">
    <property type="entry name" value="Phage_holin_4_2"/>
</dbReference>
<keyword evidence="1" id="KW-1133">Transmembrane helix</keyword>
<feature type="transmembrane region" description="Helical" evidence="1">
    <location>
        <begin position="42"/>
        <end position="62"/>
    </location>
</feature>
<keyword evidence="1" id="KW-0812">Transmembrane</keyword>
<dbReference type="RefSeq" id="WP_151866409.1">
    <property type="nucleotide sequence ID" value="NZ_WBZB01000039.1"/>
</dbReference>
<feature type="transmembrane region" description="Helical" evidence="1">
    <location>
        <begin position="12"/>
        <end position="36"/>
    </location>
</feature>
<gene>
    <name evidence="2" type="ORF">F8153_11050</name>
</gene>
<evidence type="ECO:0000256" key="1">
    <source>
        <dbReference type="SAM" id="Phobius"/>
    </source>
</evidence>
<evidence type="ECO:0000313" key="3">
    <source>
        <dbReference type="Proteomes" id="UP000465601"/>
    </source>
</evidence>
<proteinExistence type="predicted"/>
<keyword evidence="3" id="KW-1185">Reference proteome</keyword>
<accession>A0A833HMY1</accession>
<dbReference type="OrthoDB" id="1701386at2"/>
<dbReference type="PANTHER" id="PTHR37309:SF1">
    <property type="entry name" value="SLR0284 PROTEIN"/>
    <property type="match status" value="1"/>
</dbReference>
<dbReference type="EMBL" id="WBZB01000039">
    <property type="protein sequence ID" value="KAB3528853.1"/>
    <property type="molecule type" value="Genomic_DNA"/>
</dbReference>
<dbReference type="PANTHER" id="PTHR37309">
    <property type="entry name" value="SLR0284 PROTEIN"/>
    <property type="match status" value="1"/>
</dbReference>